<dbReference type="InterPro" id="IPR036388">
    <property type="entry name" value="WH-like_DNA-bd_sf"/>
</dbReference>
<name>A0A327YY57_9ACTN</name>
<dbReference type="RefSeq" id="WP_111654629.1">
    <property type="nucleotide sequence ID" value="NZ_JACHWI010000006.1"/>
</dbReference>
<organism evidence="8 9">
    <name type="scientific">Actinoplanes lutulentus</name>
    <dbReference type="NCBI Taxonomy" id="1287878"/>
    <lineage>
        <taxon>Bacteria</taxon>
        <taxon>Bacillati</taxon>
        <taxon>Actinomycetota</taxon>
        <taxon>Actinomycetes</taxon>
        <taxon>Micromonosporales</taxon>
        <taxon>Micromonosporaceae</taxon>
        <taxon>Actinoplanes</taxon>
    </lineage>
</organism>
<evidence type="ECO:0000256" key="5">
    <source>
        <dbReference type="ARBA" id="ARBA00023163"/>
    </source>
</evidence>
<dbReference type="GO" id="GO:0003677">
    <property type="term" value="F:DNA binding"/>
    <property type="evidence" value="ECO:0007669"/>
    <property type="project" value="InterPro"/>
</dbReference>
<dbReference type="Pfam" id="PF04542">
    <property type="entry name" value="Sigma70_r2"/>
    <property type="match status" value="1"/>
</dbReference>
<sequence length="281" mass="30839">MPLTDTDDARLVHAAQQGDTDSLTAIFRTHYRGMRSVANQILGPGPDAEDACQDAAMAALGRIRGLRDPSAVRAWLHTIVRNNCRMRLRAQRTVVMEIKADLPAPEVDGPERVVDRDADRDWVRFALGRLSPAVRPVAVLRYFSDRHSYEQIATLCGIPVGTVRSRLSEARRQLAIILPGVHDERHGDAAALTAQRRAEAAAILAGTAPGASERWAPNLVVHWPAGHRTSGPAALRAAVEQDWRLVDVVAGPDVTVWETVSATWLLIETNGQVHEVRVVHR</sequence>
<dbReference type="GO" id="GO:0016987">
    <property type="term" value="F:sigma factor activity"/>
    <property type="evidence" value="ECO:0007669"/>
    <property type="project" value="UniProtKB-KW"/>
</dbReference>
<reference evidence="8 9" key="1">
    <citation type="submission" date="2018-06" db="EMBL/GenBank/DDBJ databases">
        <title>Genomic Encyclopedia of Type Strains, Phase III (KMG-III): the genomes of soil and plant-associated and newly described type strains.</title>
        <authorList>
            <person name="Whitman W."/>
        </authorList>
    </citation>
    <scope>NUCLEOTIDE SEQUENCE [LARGE SCALE GENOMIC DNA]</scope>
    <source>
        <strain evidence="8 9">CGMCC 4.7090</strain>
    </source>
</reference>
<evidence type="ECO:0000256" key="3">
    <source>
        <dbReference type="ARBA" id="ARBA00023015"/>
    </source>
</evidence>
<feature type="domain" description="RNA polymerase sigma-70 region 2" evidence="6">
    <location>
        <begin position="27"/>
        <end position="92"/>
    </location>
</feature>
<dbReference type="AlphaFoldDB" id="A0A327YY57"/>
<dbReference type="InterPro" id="IPR014284">
    <property type="entry name" value="RNA_pol_sigma-70_dom"/>
</dbReference>
<evidence type="ECO:0000256" key="2">
    <source>
        <dbReference type="ARBA" id="ARBA00011344"/>
    </source>
</evidence>
<dbReference type="InterPro" id="IPR039425">
    <property type="entry name" value="RNA_pol_sigma-70-like"/>
</dbReference>
<dbReference type="GO" id="GO:0006352">
    <property type="term" value="P:DNA-templated transcription initiation"/>
    <property type="evidence" value="ECO:0007669"/>
    <property type="project" value="InterPro"/>
</dbReference>
<dbReference type="SUPFAM" id="SSF54427">
    <property type="entry name" value="NTF2-like"/>
    <property type="match status" value="1"/>
</dbReference>
<dbReference type="PANTHER" id="PTHR43133">
    <property type="entry name" value="RNA POLYMERASE ECF-TYPE SIGMA FACTO"/>
    <property type="match status" value="1"/>
</dbReference>
<accession>A0A327YY57</accession>
<evidence type="ECO:0000256" key="1">
    <source>
        <dbReference type="ARBA" id="ARBA00010641"/>
    </source>
</evidence>
<dbReference type="InterPro" id="IPR007627">
    <property type="entry name" value="RNA_pol_sigma70_r2"/>
</dbReference>
<evidence type="ECO:0000259" key="7">
    <source>
        <dbReference type="Pfam" id="PF08281"/>
    </source>
</evidence>
<comment type="subunit">
    <text evidence="2">Interacts transiently with the RNA polymerase catalytic core formed by RpoA, RpoB, RpoC and RpoZ (2 alpha, 1 beta, 1 beta' and 1 omega subunit) to form the RNA polymerase holoenzyme that can initiate transcription.</text>
</comment>
<dbReference type="EMBL" id="QLMJ01000027">
    <property type="protein sequence ID" value="RAK26517.1"/>
    <property type="molecule type" value="Genomic_DNA"/>
</dbReference>
<dbReference type="SUPFAM" id="SSF88659">
    <property type="entry name" value="Sigma3 and sigma4 domains of RNA polymerase sigma factors"/>
    <property type="match status" value="1"/>
</dbReference>
<dbReference type="Gene3D" id="1.10.10.10">
    <property type="entry name" value="Winged helix-like DNA-binding domain superfamily/Winged helix DNA-binding domain"/>
    <property type="match status" value="1"/>
</dbReference>
<dbReference type="PANTHER" id="PTHR43133:SF51">
    <property type="entry name" value="RNA POLYMERASE SIGMA FACTOR"/>
    <property type="match status" value="1"/>
</dbReference>
<dbReference type="InterPro" id="IPR013325">
    <property type="entry name" value="RNA_pol_sigma_r2"/>
</dbReference>
<keyword evidence="9" id="KW-1185">Reference proteome</keyword>
<dbReference type="InterPro" id="IPR032710">
    <property type="entry name" value="NTF2-like_dom_sf"/>
</dbReference>
<proteinExistence type="inferred from homology"/>
<comment type="caution">
    <text evidence="8">The sequence shown here is derived from an EMBL/GenBank/DDBJ whole genome shotgun (WGS) entry which is preliminary data.</text>
</comment>
<gene>
    <name evidence="8" type="ORF">B0I29_127107</name>
</gene>
<keyword evidence="5" id="KW-0804">Transcription</keyword>
<evidence type="ECO:0000313" key="8">
    <source>
        <dbReference type="EMBL" id="RAK26517.1"/>
    </source>
</evidence>
<dbReference type="OrthoDB" id="3821507at2"/>
<dbReference type="NCBIfam" id="TIGR02937">
    <property type="entry name" value="sigma70-ECF"/>
    <property type="match status" value="1"/>
</dbReference>
<evidence type="ECO:0000313" key="9">
    <source>
        <dbReference type="Proteomes" id="UP000249341"/>
    </source>
</evidence>
<dbReference type="CDD" id="cd06171">
    <property type="entry name" value="Sigma70_r4"/>
    <property type="match status" value="1"/>
</dbReference>
<dbReference type="SUPFAM" id="SSF88946">
    <property type="entry name" value="Sigma2 domain of RNA polymerase sigma factors"/>
    <property type="match status" value="1"/>
</dbReference>
<dbReference type="Gene3D" id="1.10.1740.10">
    <property type="match status" value="1"/>
</dbReference>
<comment type="similarity">
    <text evidence="1">Belongs to the sigma-70 factor family. ECF subfamily.</text>
</comment>
<keyword evidence="4" id="KW-0731">Sigma factor</keyword>
<dbReference type="Proteomes" id="UP000249341">
    <property type="component" value="Unassembled WGS sequence"/>
</dbReference>
<dbReference type="InterPro" id="IPR013324">
    <property type="entry name" value="RNA_pol_sigma_r3/r4-like"/>
</dbReference>
<protein>
    <submittedName>
        <fullName evidence="8">RNA polymerase sigma-70 factor (ECF subfamily)</fullName>
    </submittedName>
</protein>
<evidence type="ECO:0000259" key="6">
    <source>
        <dbReference type="Pfam" id="PF04542"/>
    </source>
</evidence>
<evidence type="ECO:0000256" key="4">
    <source>
        <dbReference type="ARBA" id="ARBA00023082"/>
    </source>
</evidence>
<dbReference type="InterPro" id="IPR013249">
    <property type="entry name" value="RNA_pol_sigma70_r4_t2"/>
</dbReference>
<keyword evidence="3" id="KW-0805">Transcription regulation</keyword>
<feature type="domain" description="RNA polymerase sigma factor 70 region 4 type 2" evidence="7">
    <location>
        <begin position="121"/>
        <end position="174"/>
    </location>
</feature>
<dbReference type="Pfam" id="PF08281">
    <property type="entry name" value="Sigma70_r4_2"/>
    <property type="match status" value="1"/>
</dbReference>